<keyword evidence="3" id="KW-0408">Iron</keyword>
<dbReference type="InterPro" id="IPR004843">
    <property type="entry name" value="Calcineurin-like_PHP"/>
</dbReference>
<evidence type="ECO:0000313" key="7">
    <source>
        <dbReference type="Proteomes" id="UP001499988"/>
    </source>
</evidence>
<dbReference type="InterPro" id="IPR029052">
    <property type="entry name" value="Metallo-depent_PP-like"/>
</dbReference>
<dbReference type="PANTHER" id="PTHR42988:SF2">
    <property type="entry name" value="CYCLIC NUCLEOTIDE PHOSPHODIESTERASE CBUA0032-RELATED"/>
    <property type="match status" value="1"/>
</dbReference>
<keyword evidence="1" id="KW-0479">Metal-binding</keyword>
<reference evidence="7" key="1">
    <citation type="journal article" date="2019" name="Int. J. Syst. Evol. Microbiol.">
        <title>The Global Catalogue of Microorganisms (GCM) 10K type strain sequencing project: providing services to taxonomists for standard genome sequencing and annotation.</title>
        <authorList>
            <consortium name="The Broad Institute Genomics Platform"/>
            <consortium name="The Broad Institute Genome Sequencing Center for Infectious Disease"/>
            <person name="Wu L."/>
            <person name="Ma J."/>
        </authorList>
    </citation>
    <scope>NUCLEOTIDE SEQUENCE [LARGE SCALE GENOMIC DNA]</scope>
    <source>
        <strain evidence="7">JCM 18401</strain>
    </source>
</reference>
<keyword evidence="2" id="KW-0378">Hydrolase</keyword>
<dbReference type="Proteomes" id="UP001499988">
    <property type="component" value="Unassembled WGS sequence"/>
</dbReference>
<dbReference type="SUPFAM" id="SSF56300">
    <property type="entry name" value="Metallo-dependent phosphatases"/>
    <property type="match status" value="1"/>
</dbReference>
<dbReference type="RefSeq" id="WP_345334761.1">
    <property type="nucleotide sequence ID" value="NZ_BAABJZ010000022.1"/>
</dbReference>
<dbReference type="EMBL" id="BAABJZ010000022">
    <property type="protein sequence ID" value="GAA4882096.1"/>
    <property type="molecule type" value="Genomic_DNA"/>
</dbReference>
<dbReference type="Gene3D" id="3.60.21.10">
    <property type="match status" value="1"/>
</dbReference>
<comment type="similarity">
    <text evidence="4">Belongs to the cyclic nucleotide phosphodiesterase class-III family.</text>
</comment>
<feature type="domain" description="Calcineurin-like phosphoesterase" evidence="5">
    <location>
        <begin position="19"/>
        <end position="206"/>
    </location>
</feature>
<organism evidence="6 7">
    <name type="scientific">Ferrimonas pelagia</name>
    <dbReference type="NCBI Taxonomy" id="1177826"/>
    <lineage>
        <taxon>Bacteria</taxon>
        <taxon>Pseudomonadati</taxon>
        <taxon>Pseudomonadota</taxon>
        <taxon>Gammaproteobacteria</taxon>
        <taxon>Alteromonadales</taxon>
        <taxon>Ferrimonadaceae</taxon>
        <taxon>Ferrimonas</taxon>
    </lineage>
</organism>
<gene>
    <name evidence="6" type="primary">cpdA</name>
    <name evidence="6" type="ORF">GCM10023333_15310</name>
</gene>
<accession>A0ABP9EMW6</accession>
<name>A0ABP9EMW6_9GAMM</name>
<proteinExistence type="inferred from homology"/>
<evidence type="ECO:0000256" key="3">
    <source>
        <dbReference type="ARBA" id="ARBA00023004"/>
    </source>
</evidence>
<dbReference type="CDD" id="cd07402">
    <property type="entry name" value="MPP_GpdQ"/>
    <property type="match status" value="1"/>
</dbReference>
<dbReference type="InterPro" id="IPR050884">
    <property type="entry name" value="CNP_phosphodiesterase-III"/>
</dbReference>
<dbReference type="PANTHER" id="PTHR42988">
    <property type="entry name" value="PHOSPHOHYDROLASE"/>
    <property type="match status" value="1"/>
</dbReference>
<sequence>MSNALDTLIPQADDGSVVLAQLSDPHLFAERDNVFLGINPYNSLRAVVEQMRGEAGVDAVLATGDLSQDHSVESYQRFAELVEPLAKPVFSLPGNHDQAELMHAALAPTHVHVQRRVQIGAWQVLMLNSAVTGLPAGHVMLEELRWLQQVLAEDQATPTLIALHHHPVPTGCAWLDQHSLDNGAEFLALLARYPNVKGVVFGHVHQEMDQFSHHIRLMAVPSTSIQFLPRSAGFVLDPRQPGYRLLRLCPDGSIETQVKRLIGGQFVPDPSASGY</sequence>
<evidence type="ECO:0000313" key="6">
    <source>
        <dbReference type="EMBL" id="GAA4882096.1"/>
    </source>
</evidence>
<comment type="caution">
    <text evidence="6">The sequence shown here is derived from an EMBL/GenBank/DDBJ whole genome shotgun (WGS) entry which is preliminary data.</text>
</comment>
<protein>
    <submittedName>
        <fullName evidence="6">3',5'-cyclic-AMP phosphodiesterase</fullName>
    </submittedName>
</protein>
<keyword evidence="7" id="KW-1185">Reference proteome</keyword>
<evidence type="ECO:0000256" key="1">
    <source>
        <dbReference type="ARBA" id="ARBA00022723"/>
    </source>
</evidence>
<dbReference type="Pfam" id="PF00149">
    <property type="entry name" value="Metallophos"/>
    <property type="match status" value="1"/>
</dbReference>
<evidence type="ECO:0000256" key="2">
    <source>
        <dbReference type="ARBA" id="ARBA00022801"/>
    </source>
</evidence>
<evidence type="ECO:0000256" key="4">
    <source>
        <dbReference type="ARBA" id="ARBA00025742"/>
    </source>
</evidence>
<dbReference type="NCBIfam" id="NF008359">
    <property type="entry name" value="PRK11148.1"/>
    <property type="match status" value="1"/>
</dbReference>
<evidence type="ECO:0000259" key="5">
    <source>
        <dbReference type="Pfam" id="PF00149"/>
    </source>
</evidence>
<dbReference type="InterPro" id="IPR026575">
    <property type="entry name" value="GpdQ/CpdA-like"/>
</dbReference>